<feature type="transmembrane region" description="Helical" evidence="2">
    <location>
        <begin position="12"/>
        <end position="34"/>
    </location>
</feature>
<feature type="region of interest" description="Disordered" evidence="1">
    <location>
        <begin position="102"/>
        <end position="121"/>
    </location>
</feature>
<organism evidence="3 4">
    <name type="scientific">Rhodopirellula bahusiensis</name>
    <dbReference type="NCBI Taxonomy" id="2014065"/>
    <lineage>
        <taxon>Bacteria</taxon>
        <taxon>Pseudomonadati</taxon>
        <taxon>Planctomycetota</taxon>
        <taxon>Planctomycetia</taxon>
        <taxon>Pirellulales</taxon>
        <taxon>Pirellulaceae</taxon>
        <taxon>Rhodopirellula</taxon>
    </lineage>
</organism>
<evidence type="ECO:0000256" key="1">
    <source>
        <dbReference type="SAM" id="MobiDB-lite"/>
    </source>
</evidence>
<dbReference type="OrthoDB" id="233190at2"/>
<keyword evidence="4" id="KW-1185">Reference proteome</keyword>
<evidence type="ECO:0000313" key="4">
    <source>
        <dbReference type="Proteomes" id="UP000225740"/>
    </source>
</evidence>
<feature type="compositionally biased region" description="Gly residues" evidence="1">
    <location>
        <begin position="377"/>
        <end position="387"/>
    </location>
</feature>
<keyword evidence="2" id="KW-0472">Membrane</keyword>
<feature type="region of interest" description="Disordered" evidence="1">
    <location>
        <begin position="481"/>
        <end position="592"/>
    </location>
</feature>
<dbReference type="GeneID" id="90606744"/>
<protein>
    <submittedName>
        <fullName evidence="3">Uncharacterized protein</fullName>
    </submittedName>
</protein>
<feature type="region of interest" description="Disordered" evidence="1">
    <location>
        <begin position="329"/>
        <end position="468"/>
    </location>
</feature>
<sequence length="705" mass="75297">MSRRRASLSPSLFPFLAVLVCTLGTLILLLALVAEKAQDTSVPQVAQQAEAVASTIDPSDDEKTSSEDESGDAQADSDAPPAMTAALAQQLLEEEQFRVEQLVSHREKQTSKVERRRDELTQVQTAAKKLRDRLKQLSDEVDAAIAPDDATKVDEQAIVMMREEMETLRREIAELEHVKSGEKPRVVIVPHRGPNGTARRPVYVECTEVGVTIWPENTRITHTQLLAGVQSGSPRRNPLDAALRVFRQHAMQNYGDGVPPYPLLIVRPDGIETFVTARAAMQDWDDQYGYELVPAEVDLAFPKPDRVLKPKMELAVHEAASRNIQQYIGESRGGRGGNGNGDGLQSLNGGSTLGGASSRPSGNGFANADAFSAKPSGGLGPGEGSGNGELTNNPYAGQPSGATSQLSSDSNSRMQPAQKPLPVLSARSLDRQARANGFMPSRDSGPPLPAGGLAEPIPGSSQSSFGAVNSRSDALNDYLAQKDNPLLGDPQGDTSRDPSASSGSMSDPSADGTDGESTADETDPDFRGSSSPVNGEQVAGMQQSTGGQSASASVSQSSASPPSSSQAPDSANQPPPSMNMQSQQQPSATVRREGRDWALPRSMAGINGTQVVRPIAMVCHHDRYELVQNNVVVATFPFENSSVHKATMQLATAVHDRVDGWGATLPGGRWQPRLDVLVAPHADQRFHELQTLMHDSGVEITRRVR</sequence>
<accession>A0A2G1WCU9</accession>
<feature type="compositionally biased region" description="Low complexity" evidence="1">
    <location>
        <begin position="539"/>
        <end position="587"/>
    </location>
</feature>
<feature type="region of interest" description="Disordered" evidence="1">
    <location>
        <begin position="49"/>
        <end position="81"/>
    </location>
</feature>
<keyword evidence="2" id="KW-0812">Transmembrane</keyword>
<dbReference type="RefSeq" id="WP_099258563.1">
    <property type="nucleotide sequence ID" value="NZ_NIZW01000001.1"/>
</dbReference>
<gene>
    <name evidence="3" type="ORF">CEE69_00180</name>
</gene>
<feature type="compositionally biased region" description="Low complexity" evidence="1">
    <location>
        <begin position="450"/>
        <end position="459"/>
    </location>
</feature>
<keyword evidence="2" id="KW-1133">Transmembrane helix</keyword>
<feature type="compositionally biased region" description="Polar residues" evidence="1">
    <location>
        <begin position="391"/>
        <end position="415"/>
    </location>
</feature>
<proteinExistence type="predicted"/>
<dbReference type="EMBL" id="NIZW01000001">
    <property type="protein sequence ID" value="PHQ36858.1"/>
    <property type="molecule type" value="Genomic_DNA"/>
</dbReference>
<evidence type="ECO:0000256" key="2">
    <source>
        <dbReference type="SAM" id="Phobius"/>
    </source>
</evidence>
<feature type="compositionally biased region" description="Basic and acidic residues" evidence="1">
    <location>
        <begin position="102"/>
        <end position="120"/>
    </location>
</feature>
<feature type="compositionally biased region" description="Acidic residues" evidence="1">
    <location>
        <begin position="513"/>
        <end position="523"/>
    </location>
</feature>
<name>A0A2G1WCU9_9BACT</name>
<comment type="caution">
    <text evidence="3">The sequence shown here is derived from an EMBL/GenBank/DDBJ whole genome shotgun (WGS) entry which is preliminary data.</text>
</comment>
<feature type="compositionally biased region" description="Low complexity" evidence="1">
    <location>
        <begin position="497"/>
        <end position="512"/>
    </location>
</feature>
<dbReference type="AlphaFoldDB" id="A0A2G1WCU9"/>
<dbReference type="Proteomes" id="UP000225740">
    <property type="component" value="Unassembled WGS sequence"/>
</dbReference>
<reference evidence="3 4" key="1">
    <citation type="submission" date="2017-06" db="EMBL/GenBank/DDBJ databases">
        <title>Description of Rhodopirellula bahusiensis sp. nov.</title>
        <authorList>
            <person name="Kizina J."/>
            <person name="Harder J."/>
        </authorList>
    </citation>
    <scope>NUCLEOTIDE SEQUENCE [LARGE SCALE GENOMIC DNA]</scope>
    <source>
        <strain evidence="3 4">SWK21</strain>
    </source>
</reference>
<evidence type="ECO:0000313" key="3">
    <source>
        <dbReference type="EMBL" id="PHQ36858.1"/>
    </source>
</evidence>